<feature type="region of interest" description="Disordered" evidence="1">
    <location>
        <begin position="1"/>
        <end position="47"/>
    </location>
</feature>
<evidence type="ECO:0000313" key="2">
    <source>
        <dbReference type="EMBL" id="KAF0039367.1"/>
    </source>
</evidence>
<protein>
    <submittedName>
        <fullName evidence="2">Uncharacterized protein</fullName>
    </submittedName>
</protein>
<evidence type="ECO:0000256" key="1">
    <source>
        <dbReference type="SAM" id="MobiDB-lite"/>
    </source>
</evidence>
<feature type="compositionally biased region" description="Basic and acidic residues" evidence="1">
    <location>
        <begin position="80"/>
        <end position="89"/>
    </location>
</feature>
<dbReference type="EMBL" id="VEVO01000007">
    <property type="protein sequence ID" value="KAF0039367.1"/>
    <property type="molecule type" value="Genomic_DNA"/>
</dbReference>
<feature type="compositionally biased region" description="Basic and acidic residues" evidence="1">
    <location>
        <begin position="1"/>
        <end position="26"/>
    </location>
</feature>
<organism evidence="2 3">
    <name type="scientific">Scophthalmus maximus</name>
    <name type="common">Turbot</name>
    <name type="synonym">Psetta maxima</name>
    <dbReference type="NCBI Taxonomy" id="52904"/>
    <lineage>
        <taxon>Eukaryota</taxon>
        <taxon>Metazoa</taxon>
        <taxon>Chordata</taxon>
        <taxon>Craniata</taxon>
        <taxon>Vertebrata</taxon>
        <taxon>Euteleostomi</taxon>
        <taxon>Actinopterygii</taxon>
        <taxon>Neopterygii</taxon>
        <taxon>Teleostei</taxon>
        <taxon>Neoteleostei</taxon>
        <taxon>Acanthomorphata</taxon>
        <taxon>Carangaria</taxon>
        <taxon>Pleuronectiformes</taxon>
        <taxon>Pleuronectoidei</taxon>
        <taxon>Scophthalmidae</taxon>
        <taxon>Scophthalmus</taxon>
    </lineage>
</organism>
<proteinExistence type="predicted"/>
<gene>
    <name evidence="2" type="ORF">F2P81_007602</name>
</gene>
<reference evidence="2 3" key="1">
    <citation type="submission" date="2019-06" db="EMBL/GenBank/DDBJ databases">
        <title>Draft genomes of female and male turbot (Scophthalmus maximus).</title>
        <authorList>
            <person name="Xu H."/>
            <person name="Xu X.-W."/>
            <person name="Shao C."/>
            <person name="Chen S."/>
        </authorList>
    </citation>
    <scope>NUCLEOTIDE SEQUENCE [LARGE SCALE GENOMIC DNA]</scope>
    <source>
        <strain evidence="2">Ysfricsl-2016a</strain>
        <tissue evidence="2">Blood</tissue>
    </source>
</reference>
<name>A0A6A4T046_SCOMX</name>
<accession>A0A6A4T046</accession>
<dbReference type="Proteomes" id="UP000438429">
    <property type="component" value="Unassembled WGS sequence"/>
</dbReference>
<feature type="region of interest" description="Disordered" evidence="1">
    <location>
        <begin position="66"/>
        <end position="121"/>
    </location>
</feature>
<dbReference type="AlphaFoldDB" id="A0A6A4T046"/>
<sequence length="121" mass="13336">MKIASKDLDDTRGGSDGMRTGEKGKQIEGQTKVHFREQRIPGVNDLSTNPTVWVKKLVNYLVRKGRVCGGDGTGQCGEEDERKTERDHGQPLSSPEDTEEHVQPRTHTARLIKCQGGAPNP</sequence>
<evidence type="ECO:0000313" key="3">
    <source>
        <dbReference type="Proteomes" id="UP000438429"/>
    </source>
</evidence>
<comment type="caution">
    <text evidence="2">The sequence shown here is derived from an EMBL/GenBank/DDBJ whole genome shotgun (WGS) entry which is preliminary data.</text>
</comment>